<dbReference type="InterPro" id="IPR052433">
    <property type="entry name" value="X-Pro_dipept-like"/>
</dbReference>
<dbReference type="Pfam" id="PF00557">
    <property type="entry name" value="Peptidase_M24"/>
    <property type="match status" value="1"/>
</dbReference>
<evidence type="ECO:0000256" key="4">
    <source>
        <dbReference type="ARBA" id="ARBA00023211"/>
    </source>
</evidence>
<evidence type="ECO:0000259" key="5">
    <source>
        <dbReference type="SMART" id="SM01011"/>
    </source>
</evidence>
<dbReference type="EMBL" id="JANBOH010000063">
    <property type="protein sequence ID" value="KAJ1646384.1"/>
    <property type="molecule type" value="Genomic_DNA"/>
</dbReference>
<dbReference type="Gene3D" id="3.40.350.10">
    <property type="entry name" value="Creatinase/prolidase N-terminal domain"/>
    <property type="match status" value="1"/>
</dbReference>
<dbReference type="PANTHER" id="PTHR43226:SF1">
    <property type="entry name" value="XAA-PRO DIPEPTIDASE"/>
    <property type="match status" value="1"/>
</dbReference>
<comment type="caution">
    <text evidence="6">The sequence shown here is derived from an EMBL/GenBank/DDBJ whole genome shotgun (WGS) entry which is preliminary data.</text>
</comment>
<evidence type="ECO:0000256" key="2">
    <source>
        <dbReference type="ARBA" id="ARBA00022723"/>
    </source>
</evidence>
<keyword evidence="7" id="KW-1185">Reference proteome</keyword>
<keyword evidence="4" id="KW-0464">Manganese</keyword>
<evidence type="ECO:0000313" key="6">
    <source>
        <dbReference type="EMBL" id="KAJ1646384.1"/>
    </source>
</evidence>
<evidence type="ECO:0000313" key="7">
    <source>
        <dbReference type="Proteomes" id="UP001145021"/>
    </source>
</evidence>
<feature type="domain" description="Aminopeptidase P N-terminal" evidence="5">
    <location>
        <begin position="11"/>
        <end position="141"/>
    </location>
</feature>
<evidence type="ECO:0000256" key="1">
    <source>
        <dbReference type="ARBA" id="ARBA00001936"/>
    </source>
</evidence>
<keyword evidence="2" id="KW-0479">Metal-binding</keyword>
<protein>
    <recommendedName>
        <fullName evidence="5">Aminopeptidase P N-terminal domain-containing protein</fullName>
    </recommendedName>
</protein>
<dbReference type="AlphaFoldDB" id="A0A9W7XM68"/>
<dbReference type="InterPro" id="IPR000994">
    <property type="entry name" value="Pept_M24"/>
</dbReference>
<proteinExistence type="predicted"/>
<reference evidence="6" key="1">
    <citation type="submission" date="2022-07" db="EMBL/GenBank/DDBJ databases">
        <title>Phylogenomic reconstructions and comparative analyses of Kickxellomycotina fungi.</title>
        <authorList>
            <person name="Reynolds N.K."/>
            <person name="Stajich J.E."/>
            <person name="Barry K."/>
            <person name="Grigoriev I.V."/>
            <person name="Crous P."/>
            <person name="Smith M.E."/>
        </authorList>
    </citation>
    <scope>NUCLEOTIDE SEQUENCE</scope>
    <source>
        <strain evidence="6">NBRC 105413</strain>
    </source>
</reference>
<dbReference type="InterPro" id="IPR029149">
    <property type="entry name" value="Creatin/AminoP/Spt16_N"/>
</dbReference>
<gene>
    <name evidence="6" type="ORF">LPJ64_002129</name>
</gene>
<comment type="cofactor">
    <cofactor evidence="1">
        <name>Mn(2+)</name>
        <dbReference type="ChEBI" id="CHEBI:29035"/>
    </cofactor>
</comment>
<evidence type="ECO:0000256" key="3">
    <source>
        <dbReference type="ARBA" id="ARBA00022801"/>
    </source>
</evidence>
<dbReference type="Pfam" id="PF05195">
    <property type="entry name" value="AMP_N"/>
    <property type="match status" value="1"/>
</dbReference>
<organism evidence="6 7">
    <name type="scientific">Coemansia asiatica</name>
    <dbReference type="NCBI Taxonomy" id="1052880"/>
    <lineage>
        <taxon>Eukaryota</taxon>
        <taxon>Fungi</taxon>
        <taxon>Fungi incertae sedis</taxon>
        <taxon>Zoopagomycota</taxon>
        <taxon>Kickxellomycotina</taxon>
        <taxon>Kickxellomycetes</taxon>
        <taxon>Kickxellales</taxon>
        <taxon>Kickxellaceae</taxon>
        <taxon>Coemansia</taxon>
    </lineage>
</organism>
<dbReference type="Proteomes" id="UP001145021">
    <property type="component" value="Unassembled WGS sequence"/>
</dbReference>
<keyword evidence="3" id="KW-0378">Hydrolase</keyword>
<dbReference type="SUPFAM" id="SSF55920">
    <property type="entry name" value="Creatinase/aminopeptidase"/>
    <property type="match status" value="1"/>
</dbReference>
<dbReference type="InterPro" id="IPR036005">
    <property type="entry name" value="Creatinase/aminopeptidase-like"/>
</dbReference>
<dbReference type="PANTHER" id="PTHR43226">
    <property type="entry name" value="XAA-PRO AMINOPEPTIDASE 3"/>
    <property type="match status" value="1"/>
</dbReference>
<dbReference type="Gene3D" id="3.90.230.10">
    <property type="entry name" value="Creatinase/methionine aminopeptidase superfamily"/>
    <property type="match status" value="1"/>
</dbReference>
<dbReference type="GO" id="GO:0030145">
    <property type="term" value="F:manganese ion binding"/>
    <property type="evidence" value="ECO:0007669"/>
    <property type="project" value="InterPro"/>
</dbReference>
<dbReference type="GO" id="GO:0070006">
    <property type="term" value="F:metalloaminopeptidase activity"/>
    <property type="evidence" value="ECO:0007669"/>
    <property type="project" value="InterPro"/>
</dbReference>
<dbReference type="GO" id="GO:0006508">
    <property type="term" value="P:proteolysis"/>
    <property type="evidence" value="ECO:0007669"/>
    <property type="project" value="TreeGrafter"/>
</dbReference>
<dbReference type="SMART" id="SM01011">
    <property type="entry name" value="AMP_N"/>
    <property type="match status" value="1"/>
</dbReference>
<dbReference type="CDD" id="cd01087">
    <property type="entry name" value="Prolidase"/>
    <property type="match status" value="1"/>
</dbReference>
<sequence length="458" mass="50892">MSLSTATSKTYPAKQHLVRTAKNLGVSSGVIFVRGSDKILHPDSDTEYEFHQDSNFYYLSGVVEPGYAAAYDIATDTAILFVSHVSSDEAVWIGVPPSLDKQRAAYGFDQAHFTKDICSVIAALSPSKIFMLPHHQAQELETLPIDQEKLIEAVHEARVFKDDFELEVMRRANRISGSAHETLMREAQLGMNEAELRGRFVGLVLSQGCNYEAYVSIVARGRNAAILHYIKNNMALDSAENIVLVDAGGSLQCYVSDITRTWPLGAQFSPECRAIYAIVLEMQKTVIEACAPNKQWMDMHLLANRVAAQRLIELGILKGSLDDIMEKHVVGFFMPHGIGHLIGIDTHDVGGYPRGTERVNVPGLRYLRANREMLPRMVFTVEPGLYFVDVILADAKNDPAIAMHIDFDIVAKYRYVGGVRIEDSIVITETGYENLTTCVKEIADIEAIRAKASQNREI</sequence>
<dbReference type="InterPro" id="IPR007865">
    <property type="entry name" value="Aminopep_P_N"/>
</dbReference>
<name>A0A9W7XM68_9FUNG</name>
<dbReference type="SUPFAM" id="SSF53092">
    <property type="entry name" value="Creatinase/prolidase N-terminal domain"/>
    <property type="match status" value="1"/>
</dbReference>
<accession>A0A9W7XM68</accession>